<dbReference type="NCBIfam" id="TIGR00809">
    <property type="entry name" value="secB"/>
    <property type="match status" value="1"/>
</dbReference>
<evidence type="ECO:0000256" key="3">
    <source>
        <dbReference type="ARBA" id="ARBA00022927"/>
    </source>
</evidence>
<dbReference type="Gene3D" id="3.10.420.10">
    <property type="entry name" value="SecB-like"/>
    <property type="match status" value="1"/>
</dbReference>
<dbReference type="EMBL" id="QUQO01000001">
    <property type="protein sequence ID" value="RFB05446.1"/>
    <property type="molecule type" value="Genomic_DNA"/>
</dbReference>
<comment type="subunit">
    <text evidence="6">Homotetramer, a dimer of dimers. One homotetramer interacts with 1 SecA dimer.</text>
</comment>
<sequence length="162" mass="17689">MSETPPNDQQPTSDQPVMRAMSQYLKDLSFESPGAPQSLMSNLPAPEVEVGVDVNARRVGPDQYEVELACNATSTRDGETVFVVETNYAGLFLIQNVPDDQMEPLLLVEAPRLLFPFARQIVASATKEGGFPPLMLEPLDFAGMYRMQRARAAEGAMPNGNA</sequence>
<evidence type="ECO:0000256" key="1">
    <source>
        <dbReference type="ARBA" id="ARBA00009990"/>
    </source>
</evidence>
<dbReference type="HAMAP" id="MF_00821">
    <property type="entry name" value="SecB"/>
    <property type="match status" value="1"/>
</dbReference>
<name>A0A371RJ16_9PROT</name>
<comment type="subcellular location">
    <subcellularLocation>
        <location evidence="6">Cytoplasm</location>
    </subcellularLocation>
</comment>
<accession>A0A371RJ16</accession>
<dbReference type="PANTHER" id="PTHR36918">
    <property type="match status" value="1"/>
</dbReference>
<dbReference type="GO" id="GO:0005737">
    <property type="term" value="C:cytoplasm"/>
    <property type="evidence" value="ECO:0007669"/>
    <property type="project" value="UniProtKB-SubCell"/>
</dbReference>
<dbReference type="Proteomes" id="UP000264589">
    <property type="component" value="Unassembled WGS sequence"/>
</dbReference>
<keyword evidence="8" id="KW-1185">Reference proteome</keyword>
<evidence type="ECO:0000256" key="5">
    <source>
        <dbReference type="ARBA" id="ARBA00023186"/>
    </source>
</evidence>
<proteinExistence type="inferred from homology"/>
<dbReference type="GO" id="GO:0006457">
    <property type="term" value="P:protein folding"/>
    <property type="evidence" value="ECO:0007669"/>
    <property type="project" value="UniProtKB-UniRule"/>
</dbReference>
<dbReference type="SUPFAM" id="SSF54611">
    <property type="entry name" value="SecB-like"/>
    <property type="match status" value="1"/>
</dbReference>
<protein>
    <recommendedName>
        <fullName evidence="6">Protein-export protein SecB</fullName>
    </recommendedName>
</protein>
<dbReference type="NCBIfam" id="NF004392">
    <property type="entry name" value="PRK05751.1-3"/>
    <property type="match status" value="1"/>
</dbReference>
<evidence type="ECO:0000256" key="2">
    <source>
        <dbReference type="ARBA" id="ARBA00022448"/>
    </source>
</evidence>
<keyword evidence="3 6" id="KW-0653">Protein transport</keyword>
<evidence type="ECO:0000313" key="7">
    <source>
        <dbReference type="EMBL" id="RFB05446.1"/>
    </source>
</evidence>
<dbReference type="Pfam" id="PF02556">
    <property type="entry name" value="SecB"/>
    <property type="match status" value="1"/>
</dbReference>
<dbReference type="InterPro" id="IPR003708">
    <property type="entry name" value="SecB"/>
</dbReference>
<dbReference type="GO" id="GO:0051262">
    <property type="term" value="P:protein tetramerization"/>
    <property type="evidence" value="ECO:0007669"/>
    <property type="project" value="InterPro"/>
</dbReference>
<gene>
    <name evidence="6 7" type="primary">secB</name>
    <name evidence="7" type="ORF">DX908_09360</name>
</gene>
<dbReference type="PANTHER" id="PTHR36918:SF1">
    <property type="entry name" value="PROTEIN-EXPORT PROTEIN SECB"/>
    <property type="match status" value="1"/>
</dbReference>
<organism evidence="7 8">
    <name type="scientific">Parvularcula marina</name>
    <dbReference type="NCBI Taxonomy" id="2292771"/>
    <lineage>
        <taxon>Bacteria</taxon>
        <taxon>Pseudomonadati</taxon>
        <taxon>Pseudomonadota</taxon>
        <taxon>Alphaproteobacteria</taxon>
        <taxon>Parvularculales</taxon>
        <taxon>Parvularculaceae</taxon>
        <taxon>Parvularcula</taxon>
    </lineage>
</organism>
<dbReference type="AlphaFoldDB" id="A0A371RJ16"/>
<evidence type="ECO:0000256" key="4">
    <source>
        <dbReference type="ARBA" id="ARBA00023010"/>
    </source>
</evidence>
<dbReference type="GO" id="GO:0015031">
    <property type="term" value="P:protein transport"/>
    <property type="evidence" value="ECO:0007669"/>
    <property type="project" value="UniProtKB-UniRule"/>
</dbReference>
<keyword evidence="5 6" id="KW-0143">Chaperone</keyword>
<keyword evidence="4 6" id="KW-0811">Translocation</keyword>
<comment type="function">
    <text evidence="6">One of the proteins required for the normal export of preproteins out of the cell cytoplasm. It is a molecular chaperone that binds to a subset of precursor proteins, maintaining them in a translocation-competent state. It also specifically binds to its receptor SecA.</text>
</comment>
<dbReference type="GO" id="GO:0051082">
    <property type="term" value="F:unfolded protein binding"/>
    <property type="evidence" value="ECO:0007669"/>
    <property type="project" value="InterPro"/>
</dbReference>
<dbReference type="PRINTS" id="PR01594">
    <property type="entry name" value="SECBCHAPRONE"/>
</dbReference>
<keyword evidence="6" id="KW-0963">Cytoplasm</keyword>
<dbReference type="FunCoup" id="A0A371RJ16">
    <property type="interactions" value="218"/>
</dbReference>
<comment type="similarity">
    <text evidence="1 6">Belongs to the SecB family.</text>
</comment>
<dbReference type="OrthoDB" id="9795145at2"/>
<reference evidence="7 8" key="1">
    <citation type="submission" date="2018-08" db="EMBL/GenBank/DDBJ databases">
        <title>Parvularcula sp. SM1705, isolated from surface water of the South Sea China.</title>
        <authorList>
            <person name="Sun L."/>
        </authorList>
    </citation>
    <scope>NUCLEOTIDE SEQUENCE [LARGE SCALE GENOMIC DNA]</scope>
    <source>
        <strain evidence="7 8">SM1705</strain>
    </source>
</reference>
<dbReference type="InParanoid" id="A0A371RJ16"/>
<comment type="caution">
    <text evidence="7">The sequence shown here is derived from an EMBL/GenBank/DDBJ whole genome shotgun (WGS) entry which is preliminary data.</text>
</comment>
<evidence type="ECO:0000313" key="8">
    <source>
        <dbReference type="Proteomes" id="UP000264589"/>
    </source>
</evidence>
<dbReference type="RefSeq" id="WP_116392078.1">
    <property type="nucleotide sequence ID" value="NZ_QUQO01000001.1"/>
</dbReference>
<dbReference type="InterPro" id="IPR035958">
    <property type="entry name" value="SecB-like_sf"/>
</dbReference>
<keyword evidence="2 6" id="KW-0813">Transport</keyword>
<evidence type="ECO:0000256" key="6">
    <source>
        <dbReference type="HAMAP-Rule" id="MF_00821"/>
    </source>
</evidence>